<keyword evidence="4" id="KW-0800">Toxin</keyword>
<dbReference type="EMBL" id="JX293413">
    <property type="protein sequence ID" value="AGK23153.1"/>
    <property type="molecule type" value="mRNA"/>
</dbReference>
<evidence type="ECO:0000256" key="4">
    <source>
        <dbReference type="ARBA" id="ARBA00022656"/>
    </source>
</evidence>
<dbReference type="GO" id="GO:0090729">
    <property type="term" value="F:toxin activity"/>
    <property type="evidence" value="ECO:0007669"/>
    <property type="project" value="UniProtKB-KW"/>
</dbReference>
<dbReference type="AlphaFoldDB" id="S4UK86"/>
<evidence type="ECO:0000256" key="5">
    <source>
        <dbReference type="SAM" id="SignalP"/>
    </source>
</evidence>
<organism evidence="6">
    <name type="scientific">Conus coronatus</name>
    <name type="common">Crowned cone</name>
    <dbReference type="NCBI Taxonomy" id="89441"/>
    <lineage>
        <taxon>Eukaryota</taxon>
        <taxon>Metazoa</taxon>
        <taxon>Spiralia</taxon>
        <taxon>Lophotrochozoa</taxon>
        <taxon>Mollusca</taxon>
        <taxon>Gastropoda</taxon>
        <taxon>Caenogastropoda</taxon>
        <taxon>Neogastropoda</taxon>
        <taxon>Conoidea</taxon>
        <taxon>Conidae</taxon>
        <taxon>Conus</taxon>
        <taxon>Virroconus</taxon>
    </lineage>
</organism>
<evidence type="ECO:0000256" key="2">
    <source>
        <dbReference type="ARBA" id="ARBA00006077"/>
    </source>
</evidence>
<keyword evidence="3" id="KW-0964">Secreted</keyword>
<sequence>MGMRMMFTMFLLVVLAIAVVSFTSDRASDGRNDAAKAFHRIALTARTGCCEYPYCAENNPELCGGRR</sequence>
<keyword evidence="5" id="KW-0732">Signal</keyword>
<protein>
    <submittedName>
        <fullName evidence="6">A superfamily conotoxin Co1.4</fullName>
    </submittedName>
</protein>
<dbReference type="GO" id="GO:0030550">
    <property type="term" value="F:acetylcholine receptor inhibitor activity"/>
    <property type="evidence" value="ECO:0007669"/>
    <property type="project" value="InterPro"/>
</dbReference>
<evidence type="ECO:0000313" key="6">
    <source>
        <dbReference type="EMBL" id="AGK23153.1"/>
    </source>
</evidence>
<feature type="chain" id="PRO_5004533447" evidence="5">
    <location>
        <begin position="22"/>
        <end position="67"/>
    </location>
</feature>
<reference evidence="6" key="1">
    <citation type="submission" date="2012-07" db="EMBL/GenBank/DDBJ databases">
        <title>Genomic structure, molecular evolution, and diversity of the conotoxins.</title>
        <authorList>
            <person name="Wu Y."/>
            <person name="Wang L."/>
            <person name="Zhou M."/>
            <person name="Ren Z."/>
            <person name="Zhu X."/>
            <person name="You Y."/>
            <person name="Qiang Y."/>
            <person name="Qin M."/>
            <person name="Luo S."/>
            <person name="Xu A."/>
        </authorList>
    </citation>
    <scope>NUCLEOTIDE SEQUENCE</scope>
</reference>
<evidence type="ECO:0000256" key="3">
    <source>
        <dbReference type="ARBA" id="ARBA00022525"/>
    </source>
</evidence>
<evidence type="ECO:0000256" key="1">
    <source>
        <dbReference type="ARBA" id="ARBA00004613"/>
    </source>
</evidence>
<name>S4UK86_CONCS</name>
<proteinExistence type="evidence at transcript level"/>
<dbReference type="InterPro" id="IPR009958">
    <property type="entry name" value="Conotoxin_a-typ"/>
</dbReference>
<comment type="similarity">
    <text evidence="2">Belongs to the conotoxin A superfamily.</text>
</comment>
<accession>S4UK86</accession>
<feature type="signal peptide" evidence="5">
    <location>
        <begin position="1"/>
        <end position="21"/>
    </location>
</feature>
<comment type="subcellular location">
    <subcellularLocation>
        <location evidence="1">Secreted</location>
    </subcellularLocation>
</comment>
<dbReference type="Pfam" id="PF07365">
    <property type="entry name" value="Toxin_8"/>
    <property type="match status" value="1"/>
</dbReference>
<dbReference type="GO" id="GO:0005576">
    <property type="term" value="C:extracellular region"/>
    <property type="evidence" value="ECO:0007669"/>
    <property type="project" value="UniProtKB-SubCell"/>
</dbReference>